<evidence type="ECO:0000313" key="1">
    <source>
        <dbReference type="EMBL" id="WMV14238.1"/>
    </source>
</evidence>
<accession>A0AAF0Q0J9</accession>
<sequence length="93" mass="10515">MVVLCNVIQNRLVSNVQTNQDNNLNLVELKKTVSEKAIEAFSLGGDGILHYQGCLCLLNFDELRQLILSEAHSSRYSIHLGATKMYCDIRKVY</sequence>
<name>A0AAF0Q0J9_SOLVR</name>
<dbReference type="Proteomes" id="UP001234989">
    <property type="component" value="Chromosome 2"/>
</dbReference>
<reference evidence="1" key="1">
    <citation type="submission" date="2023-08" db="EMBL/GenBank/DDBJ databases">
        <title>A de novo genome assembly of Solanum verrucosum Schlechtendal, a Mexican diploid species geographically isolated from the other diploid A-genome species in potato relatives.</title>
        <authorList>
            <person name="Hosaka K."/>
        </authorList>
    </citation>
    <scope>NUCLEOTIDE SEQUENCE</scope>
    <source>
        <tissue evidence="1">Young leaves</tissue>
    </source>
</reference>
<proteinExistence type="predicted"/>
<gene>
    <name evidence="1" type="ORF">MTR67_007623</name>
</gene>
<organism evidence="1 2">
    <name type="scientific">Solanum verrucosum</name>
    <dbReference type="NCBI Taxonomy" id="315347"/>
    <lineage>
        <taxon>Eukaryota</taxon>
        <taxon>Viridiplantae</taxon>
        <taxon>Streptophyta</taxon>
        <taxon>Embryophyta</taxon>
        <taxon>Tracheophyta</taxon>
        <taxon>Spermatophyta</taxon>
        <taxon>Magnoliopsida</taxon>
        <taxon>eudicotyledons</taxon>
        <taxon>Gunneridae</taxon>
        <taxon>Pentapetalae</taxon>
        <taxon>asterids</taxon>
        <taxon>lamiids</taxon>
        <taxon>Solanales</taxon>
        <taxon>Solanaceae</taxon>
        <taxon>Solanoideae</taxon>
        <taxon>Solaneae</taxon>
        <taxon>Solanum</taxon>
    </lineage>
</organism>
<protein>
    <submittedName>
        <fullName evidence="1">Uncharacterized protein</fullName>
    </submittedName>
</protein>
<dbReference type="EMBL" id="CP133613">
    <property type="protein sequence ID" value="WMV14238.1"/>
    <property type="molecule type" value="Genomic_DNA"/>
</dbReference>
<evidence type="ECO:0000313" key="2">
    <source>
        <dbReference type="Proteomes" id="UP001234989"/>
    </source>
</evidence>
<keyword evidence="2" id="KW-1185">Reference proteome</keyword>
<dbReference type="AlphaFoldDB" id="A0AAF0Q0J9"/>